<dbReference type="Proteomes" id="UP000557217">
    <property type="component" value="Unassembled WGS sequence"/>
</dbReference>
<accession>A0A840Q3J5</accession>
<keyword evidence="3" id="KW-1185">Reference proteome</keyword>
<sequence length="126" mass="13224">MALEILKLAINAATTVLTNPDVQKFFYVVDTPVTGPSTLTINAEDFMDDTGATGVTLPALSDENSYLIVYVNGVQVMQDLVTYNPGGTGTGSLVITVPEDSDIIANSPVVLVVTNFAPTAQTTINT</sequence>
<protein>
    <recommendedName>
        <fullName evidence="1">DUF4183 domain-containing protein</fullName>
    </recommendedName>
</protein>
<evidence type="ECO:0000313" key="2">
    <source>
        <dbReference type="EMBL" id="MBB5149586.1"/>
    </source>
</evidence>
<dbReference type="Pfam" id="PF13799">
    <property type="entry name" value="DUF4183"/>
    <property type="match status" value="1"/>
</dbReference>
<comment type="caution">
    <text evidence="2">The sequence shown here is derived from an EMBL/GenBank/DDBJ whole genome shotgun (WGS) entry which is preliminary data.</text>
</comment>
<dbReference type="EMBL" id="JACHGZ010000024">
    <property type="protein sequence ID" value="MBB5149586.1"/>
    <property type="molecule type" value="Genomic_DNA"/>
</dbReference>
<organism evidence="2 3">
    <name type="scientific">Ureibacillus thermosphaericus</name>
    <dbReference type="NCBI Taxonomy" id="51173"/>
    <lineage>
        <taxon>Bacteria</taxon>
        <taxon>Bacillati</taxon>
        <taxon>Bacillota</taxon>
        <taxon>Bacilli</taxon>
        <taxon>Bacillales</taxon>
        <taxon>Caryophanaceae</taxon>
        <taxon>Ureibacillus</taxon>
    </lineage>
</organism>
<reference evidence="2 3" key="1">
    <citation type="submission" date="2020-08" db="EMBL/GenBank/DDBJ databases">
        <title>Genomic Encyclopedia of Type Strains, Phase IV (KMG-IV): sequencing the most valuable type-strain genomes for metagenomic binning, comparative biology and taxonomic classification.</title>
        <authorList>
            <person name="Goeker M."/>
        </authorList>
    </citation>
    <scope>NUCLEOTIDE SEQUENCE [LARGE SCALE GENOMIC DNA]</scope>
    <source>
        <strain evidence="2 3">DSM 10633</strain>
    </source>
</reference>
<proteinExistence type="predicted"/>
<evidence type="ECO:0000313" key="3">
    <source>
        <dbReference type="Proteomes" id="UP000557217"/>
    </source>
</evidence>
<gene>
    <name evidence="2" type="ORF">HNR36_001978</name>
</gene>
<dbReference type="RefSeq" id="WP_016838891.1">
    <property type="nucleotide sequence ID" value="NZ_JAAXPW010000018.1"/>
</dbReference>
<dbReference type="InterPro" id="IPR025237">
    <property type="entry name" value="DUF4183"/>
</dbReference>
<evidence type="ECO:0000259" key="1">
    <source>
        <dbReference type="Pfam" id="PF13799"/>
    </source>
</evidence>
<feature type="domain" description="DUF4183" evidence="1">
    <location>
        <begin position="41"/>
        <end position="112"/>
    </location>
</feature>
<dbReference type="AlphaFoldDB" id="A0A840Q3J5"/>
<name>A0A840Q3J5_URETH</name>